<keyword evidence="1" id="KW-0812">Transmembrane</keyword>
<protein>
    <recommendedName>
        <fullName evidence="4">Integral membrane protein</fullName>
    </recommendedName>
</protein>
<name>A0ABV3CNN7_9ACTN</name>
<dbReference type="RefSeq" id="WP_358478184.1">
    <property type="nucleotide sequence ID" value="NZ_JBEZAE010000045.1"/>
</dbReference>
<sequence length="146" mass="14816">MTSLLAAGAGTSALGPMSATAVSVILIVLIIYGIWGKGKKKLARGPAQAVGFFAELAFLRADNWPHDLGTAIQDVPRQIAANPDLGAIGMTAVVVILLVLSAFAPIVPFTGVLWGMFTAAAMTAAQGSVWRAIISVATAGLSLVGA</sequence>
<feature type="transmembrane region" description="Helical" evidence="1">
    <location>
        <begin position="12"/>
        <end position="35"/>
    </location>
</feature>
<keyword evidence="1" id="KW-1133">Transmembrane helix</keyword>
<evidence type="ECO:0000313" key="2">
    <source>
        <dbReference type="EMBL" id="MEU7075720.1"/>
    </source>
</evidence>
<dbReference type="Proteomes" id="UP001551329">
    <property type="component" value="Unassembled WGS sequence"/>
</dbReference>
<keyword evidence="3" id="KW-1185">Reference proteome</keyword>
<organism evidence="2 3">
    <name type="scientific">Streptomyces narbonensis</name>
    <dbReference type="NCBI Taxonomy" id="67333"/>
    <lineage>
        <taxon>Bacteria</taxon>
        <taxon>Bacillati</taxon>
        <taxon>Actinomycetota</taxon>
        <taxon>Actinomycetes</taxon>
        <taxon>Kitasatosporales</taxon>
        <taxon>Streptomycetaceae</taxon>
        <taxon>Streptomyces</taxon>
    </lineage>
</organism>
<accession>A0ABV3CNN7</accession>
<gene>
    <name evidence="2" type="ORF">AB0A88_37190</name>
</gene>
<feature type="transmembrane region" description="Helical" evidence="1">
    <location>
        <begin position="85"/>
        <end position="106"/>
    </location>
</feature>
<comment type="caution">
    <text evidence="2">The sequence shown here is derived from an EMBL/GenBank/DDBJ whole genome shotgun (WGS) entry which is preliminary data.</text>
</comment>
<reference evidence="2 3" key="1">
    <citation type="submission" date="2024-06" db="EMBL/GenBank/DDBJ databases">
        <title>The Natural Products Discovery Center: Release of the First 8490 Sequenced Strains for Exploring Actinobacteria Biosynthetic Diversity.</title>
        <authorList>
            <person name="Kalkreuter E."/>
            <person name="Kautsar S.A."/>
            <person name="Yang D."/>
            <person name="Bader C.D."/>
            <person name="Teijaro C.N."/>
            <person name="Fluegel L."/>
            <person name="Davis C.M."/>
            <person name="Simpson J.R."/>
            <person name="Lauterbach L."/>
            <person name="Steele A.D."/>
            <person name="Gui C."/>
            <person name="Meng S."/>
            <person name="Li G."/>
            <person name="Viehrig K."/>
            <person name="Ye F."/>
            <person name="Su P."/>
            <person name="Kiefer A.F."/>
            <person name="Nichols A."/>
            <person name="Cepeda A.J."/>
            <person name="Yan W."/>
            <person name="Fan B."/>
            <person name="Jiang Y."/>
            <person name="Adhikari A."/>
            <person name="Zheng C.-J."/>
            <person name="Schuster L."/>
            <person name="Cowan T.M."/>
            <person name="Smanski M.J."/>
            <person name="Chevrette M.G."/>
            <person name="De Carvalho L.P.S."/>
            <person name="Shen B."/>
        </authorList>
    </citation>
    <scope>NUCLEOTIDE SEQUENCE [LARGE SCALE GENOMIC DNA]</scope>
    <source>
        <strain evidence="2 3">NPDC045974</strain>
    </source>
</reference>
<proteinExistence type="predicted"/>
<evidence type="ECO:0000256" key="1">
    <source>
        <dbReference type="SAM" id="Phobius"/>
    </source>
</evidence>
<feature type="transmembrane region" description="Helical" evidence="1">
    <location>
        <begin position="112"/>
        <end position="133"/>
    </location>
</feature>
<evidence type="ECO:0000313" key="3">
    <source>
        <dbReference type="Proteomes" id="UP001551329"/>
    </source>
</evidence>
<dbReference type="EMBL" id="JBEZAE010000045">
    <property type="protein sequence ID" value="MEU7075720.1"/>
    <property type="molecule type" value="Genomic_DNA"/>
</dbReference>
<evidence type="ECO:0008006" key="4">
    <source>
        <dbReference type="Google" id="ProtNLM"/>
    </source>
</evidence>
<keyword evidence="1" id="KW-0472">Membrane</keyword>